<dbReference type="Pfam" id="PF09351">
    <property type="entry name" value="DUF1993"/>
    <property type="match status" value="1"/>
</dbReference>
<dbReference type="PANTHER" id="PTHR36922:SF1">
    <property type="entry name" value="DUF1993 DOMAIN-CONTAINING PROTEIN"/>
    <property type="match status" value="1"/>
</dbReference>
<evidence type="ECO:0000313" key="1">
    <source>
        <dbReference type="EMBL" id="GEP58393.1"/>
    </source>
</evidence>
<dbReference type="InterPro" id="IPR018531">
    <property type="entry name" value="DUF1993"/>
</dbReference>
<gene>
    <name evidence="1" type="ORF">RSO01_55590</name>
</gene>
<evidence type="ECO:0000313" key="2">
    <source>
        <dbReference type="Proteomes" id="UP000321058"/>
    </source>
</evidence>
<dbReference type="InterPro" id="IPR034660">
    <property type="entry name" value="DinB/YfiT-like"/>
</dbReference>
<reference evidence="1 2" key="1">
    <citation type="submission" date="2019-07" db="EMBL/GenBank/DDBJ databases">
        <title>Whole genome shotgun sequence of Reyranella soli NBRC 108950.</title>
        <authorList>
            <person name="Hosoyama A."/>
            <person name="Uohara A."/>
            <person name="Ohji S."/>
            <person name="Ichikawa N."/>
        </authorList>
    </citation>
    <scope>NUCLEOTIDE SEQUENCE [LARGE SCALE GENOMIC DNA]</scope>
    <source>
        <strain evidence="1 2">NBRC 108950</strain>
    </source>
</reference>
<dbReference type="Proteomes" id="UP000321058">
    <property type="component" value="Unassembled WGS sequence"/>
</dbReference>
<organism evidence="1 2">
    <name type="scientific">Reyranella soli</name>
    <dbReference type="NCBI Taxonomy" id="1230389"/>
    <lineage>
        <taxon>Bacteria</taxon>
        <taxon>Pseudomonadati</taxon>
        <taxon>Pseudomonadota</taxon>
        <taxon>Alphaproteobacteria</taxon>
        <taxon>Hyphomicrobiales</taxon>
        <taxon>Reyranellaceae</taxon>
        <taxon>Reyranella</taxon>
    </lineage>
</organism>
<dbReference type="Gene3D" id="1.20.120.450">
    <property type="entry name" value="dinb family like domain"/>
    <property type="match status" value="1"/>
</dbReference>
<dbReference type="EMBL" id="BKAJ01000099">
    <property type="protein sequence ID" value="GEP58393.1"/>
    <property type="molecule type" value="Genomic_DNA"/>
</dbReference>
<name>A0A512NHF0_9HYPH</name>
<keyword evidence="2" id="KW-1185">Reference proteome</keyword>
<sequence>MYYPIVSQCIHTLKLVEVWLDKAEELAAAKKFDVNVLMGSRLAPDMRDFVYQVQSACDYVKAAAAWLSGQTPPKHPDTEQTIGDVRDRIRKTVAFAEGVTEAQYAGASERKVKLSWSGGKIMDAEHYLLQVTIPNVYFHLTTAYAILRHNGVDIGKMAFLRPLTWKDA</sequence>
<proteinExistence type="predicted"/>
<accession>A0A512NHF0</accession>
<dbReference type="RefSeq" id="WP_147153580.1">
    <property type="nucleotide sequence ID" value="NZ_BKAJ01000099.1"/>
</dbReference>
<dbReference type="OrthoDB" id="338237at2"/>
<dbReference type="AlphaFoldDB" id="A0A512NHF0"/>
<protein>
    <recommendedName>
        <fullName evidence="3">DUF1993 domain-containing protein</fullName>
    </recommendedName>
</protein>
<evidence type="ECO:0008006" key="3">
    <source>
        <dbReference type="Google" id="ProtNLM"/>
    </source>
</evidence>
<dbReference type="SUPFAM" id="SSF109854">
    <property type="entry name" value="DinB/YfiT-like putative metalloenzymes"/>
    <property type="match status" value="1"/>
</dbReference>
<comment type="caution">
    <text evidence="1">The sequence shown here is derived from an EMBL/GenBank/DDBJ whole genome shotgun (WGS) entry which is preliminary data.</text>
</comment>
<dbReference type="PANTHER" id="PTHR36922">
    <property type="entry name" value="BLL2446 PROTEIN"/>
    <property type="match status" value="1"/>
</dbReference>